<evidence type="ECO:0000256" key="1">
    <source>
        <dbReference type="SAM" id="Phobius"/>
    </source>
</evidence>
<dbReference type="InterPro" id="IPR025565">
    <property type="entry name" value="DUF4328"/>
</dbReference>
<dbReference type="AlphaFoldDB" id="A0A080LRE3"/>
<dbReference type="Pfam" id="PF14219">
    <property type="entry name" value="DUF4328"/>
    <property type="match status" value="1"/>
</dbReference>
<evidence type="ECO:0000313" key="4">
    <source>
        <dbReference type="Proteomes" id="UP000020077"/>
    </source>
</evidence>
<feature type="domain" description="DUF4328" evidence="2">
    <location>
        <begin position="120"/>
        <end position="266"/>
    </location>
</feature>
<evidence type="ECO:0000313" key="3">
    <source>
        <dbReference type="EMBL" id="KFB70771.1"/>
    </source>
</evidence>
<feature type="transmembrane region" description="Helical" evidence="1">
    <location>
        <begin position="124"/>
        <end position="144"/>
    </location>
</feature>
<name>A0A080LRE3_9PROT</name>
<keyword evidence="1" id="KW-0812">Transmembrane</keyword>
<gene>
    <name evidence="3" type="ORF">AW09_004109</name>
</gene>
<sequence>MLQNTKEPPPGDNGGSLRLLIDQWAGALVRKAGGTVVSRVLNTRPPFGVLDATRSNKLEWNEQMSQEKLVSAKNLFFIALAIDMAVTALVVITDFWAVRVLNDFLAGVSKADQSTISSLAFWESFSKVAILTLIGVGLALVRWLDACYEYAKEALEATGFAQEGWKTWGWIVPFMNIFKPYQVLAEIYRAGATDYLGGEDWKKSSGSGMLLVWWIFWVITHMVMWGIGKQALKISFTDDLTLSRIIGMYYGSITVCVISLIVAYLWFVVAGSLTRRLLNRSVPVVGSAAPAHFPAANEAAAPMAPNFTKPITSNNLAQSPLQTVVDEERIYTAIASELEGGVADKGLWTRLFAECGGDEKQTKVLYIKQRAQRLMAAGKKVAMKEQTKKEKEAALKYWNEQQERNPYI</sequence>
<feature type="transmembrane region" description="Helical" evidence="1">
    <location>
        <begin position="75"/>
        <end position="98"/>
    </location>
</feature>
<keyword evidence="1" id="KW-0472">Membrane</keyword>
<dbReference type="EMBL" id="JDVG02000649">
    <property type="protein sequence ID" value="KFB70771.1"/>
    <property type="molecule type" value="Genomic_DNA"/>
</dbReference>
<protein>
    <recommendedName>
        <fullName evidence="2">DUF4328 domain-containing protein</fullName>
    </recommendedName>
</protein>
<reference evidence="3 4" key="1">
    <citation type="submission" date="2014-02" db="EMBL/GenBank/DDBJ databases">
        <title>Expanding our view of genomic diversity in Candidatus Accumulibacter clades.</title>
        <authorList>
            <person name="Skennerton C.T."/>
            <person name="Barr J.J."/>
            <person name="Slater F.R."/>
            <person name="Bond P.L."/>
            <person name="Tyson G.W."/>
        </authorList>
    </citation>
    <scope>NUCLEOTIDE SEQUENCE [LARGE SCALE GENOMIC DNA]</scope>
    <source>
        <strain evidence="4">BA-91</strain>
    </source>
</reference>
<accession>A0A080LRE3</accession>
<organism evidence="3 4">
    <name type="scientific">Candidatus Accumulibacter phosphatis</name>
    <dbReference type="NCBI Taxonomy" id="327160"/>
    <lineage>
        <taxon>Bacteria</taxon>
        <taxon>Pseudomonadati</taxon>
        <taxon>Pseudomonadota</taxon>
        <taxon>Betaproteobacteria</taxon>
        <taxon>Candidatus Accumulibacter</taxon>
    </lineage>
</organism>
<keyword evidence="1" id="KW-1133">Transmembrane helix</keyword>
<feature type="transmembrane region" description="Helical" evidence="1">
    <location>
        <begin position="248"/>
        <end position="270"/>
    </location>
</feature>
<feature type="transmembrane region" description="Helical" evidence="1">
    <location>
        <begin position="210"/>
        <end position="228"/>
    </location>
</feature>
<comment type="caution">
    <text evidence="3">The sequence shown here is derived from an EMBL/GenBank/DDBJ whole genome shotgun (WGS) entry which is preliminary data.</text>
</comment>
<evidence type="ECO:0000259" key="2">
    <source>
        <dbReference type="Pfam" id="PF14219"/>
    </source>
</evidence>
<proteinExistence type="predicted"/>
<dbReference type="Proteomes" id="UP000020077">
    <property type="component" value="Unassembled WGS sequence"/>
</dbReference>